<feature type="chain" id="PRO_5020023781" evidence="2">
    <location>
        <begin position="23"/>
        <end position="146"/>
    </location>
</feature>
<accession>A0A4D5RXT0</accession>
<dbReference type="EMBL" id="GHJT01007868">
    <property type="protein sequence ID" value="MOY41839.1"/>
    <property type="molecule type" value="Transcribed_RNA"/>
</dbReference>
<protein>
    <submittedName>
        <fullName evidence="3">Putative secreted protein</fullName>
    </submittedName>
</protein>
<evidence type="ECO:0000256" key="2">
    <source>
        <dbReference type="SAM" id="SignalP"/>
    </source>
</evidence>
<name>A0A4D5RXT0_IXOSC</name>
<feature type="signal peptide" evidence="2">
    <location>
        <begin position="1"/>
        <end position="22"/>
    </location>
</feature>
<dbReference type="AlphaFoldDB" id="A0A4D5RXT0"/>
<organism evidence="3">
    <name type="scientific">Ixodes scapularis</name>
    <name type="common">Black-legged tick</name>
    <name type="synonym">Deer tick</name>
    <dbReference type="NCBI Taxonomy" id="6945"/>
    <lineage>
        <taxon>Eukaryota</taxon>
        <taxon>Metazoa</taxon>
        <taxon>Ecdysozoa</taxon>
        <taxon>Arthropoda</taxon>
        <taxon>Chelicerata</taxon>
        <taxon>Arachnida</taxon>
        <taxon>Acari</taxon>
        <taxon>Parasitiformes</taxon>
        <taxon>Ixodida</taxon>
        <taxon>Ixodoidea</taxon>
        <taxon>Ixodidae</taxon>
        <taxon>Ixodinae</taxon>
        <taxon>Ixodes</taxon>
    </lineage>
</organism>
<feature type="region of interest" description="Disordered" evidence="1">
    <location>
        <begin position="74"/>
        <end position="130"/>
    </location>
</feature>
<feature type="compositionally biased region" description="Basic and acidic residues" evidence="1">
    <location>
        <begin position="115"/>
        <end position="124"/>
    </location>
</feature>
<evidence type="ECO:0000313" key="3">
    <source>
        <dbReference type="EMBL" id="MOY41839.1"/>
    </source>
</evidence>
<reference evidence="3" key="1">
    <citation type="submission" date="2019-04" db="EMBL/GenBank/DDBJ databases">
        <title>An insight into the mialome of Ixodes scapularis.</title>
        <authorList>
            <person name="Ribeiro J.M."/>
            <person name="Mather T.N."/>
            <person name="Karim S."/>
        </authorList>
    </citation>
    <scope>NUCLEOTIDE SEQUENCE</scope>
</reference>
<evidence type="ECO:0000256" key="1">
    <source>
        <dbReference type="SAM" id="MobiDB-lite"/>
    </source>
</evidence>
<proteinExistence type="predicted"/>
<sequence length="146" mass="16166">MAPSRSTAWWWSWTSAAVLCAACTLPSPRFTCSLRCWSTRDTSTWAPTGTLTSDASSFNGATRSMQRLRRIERRGAGRGNRRLHTENSKHSLYSVPSGSAAMATGHRSRSSAGRKSRDLRLGQREHRKAQGHMTLFPTAEWAGIIS</sequence>
<keyword evidence="2" id="KW-0732">Signal</keyword>